<dbReference type="SUPFAM" id="SSF55729">
    <property type="entry name" value="Acyl-CoA N-acyltransferases (Nat)"/>
    <property type="match status" value="1"/>
</dbReference>
<evidence type="ECO:0000313" key="3">
    <source>
        <dbReference type="Proteomes" id="UP000636264"/>
    </source>
</evidence>
<dbReference type="AlphaFoldDB" id="A0A916W5H3"/>
<gene>
    <name evidence="2" type="ORF">GCM10011385_24460</name>
</gene>
<organism evidence="2 3">
    <name type="scientific">Nitratireductor aestuarii</name>
    <dbReference type="NCBI Taxonomy" id="1735103"/>
    <lineage>
        <taxon>Bacteria</taxon>
        <taxon>Pseudomonadati</taxon>
        <taxon>Pseudomonadota</taxon>
        <taxon>Alphaproteobacteria</taxon>
        <taxon>Hyphomicrobiales</taxon>
        <taxon>Phyllobacteriaceae</taxon>
        <taxon>Nitratireductor</taxon>
    </lineage>
</organism>
<feature type="domain" description="N-acetyltransferase" evidence="1">
    <location>
        <begin position="8"/>
        <end position="171"/>
    </location>
</feature>
<dbReference type="CDD" id="cd04301">
    <property type="entry name" value="NAT_SF"/>
    <property type="match status" value="1"/>
</dbReference>
<evidence type="ECO:0000259" key="1">
    <source>
        <dbReference type="PROSITE" id="PS51186"/>
    </source>
</evidence>
<protein>
    <submittedName>
        <fullName evidence="2">N-acetyltransferase</fullName>
    </submittedName>
</protein>
<reference evidence="2" key="2">
    <citation type="submission" date="2020-09" db="EMBL/GenBank/DDBJ databases">
        <authorList>
            <person name="Sun Q."/>
            <person name="Zhou Y."/>
        </authorList>
    </citation>
    <scope>NUCLEOTIDE SEQUENCE</scope>
    <source>
        <strain evidence="2">CGMCC 1.15320</strain>
    </source>
</reference>
<reference evidence="2" key="1">
    <citation type="journal article" date="2014" name="Int. J. Syst. Evol. Microbiol.">
        <title>Complete genome sequence of Corynebacterium casei LMG S-19264T (=DSM 44701T), isolated from a smear-ripened cheese.</title>
        <authorList>
            <consortium name="US DOE Joint Genome Institute (JGI-PGF)"/>
            <person name="Walter F."/>
            <person name="Albersmeier A."/>
            <person name="Kalinowski J."/>
            <person name="Ruckert C."/>
        </authorList>
    </citation>
    <scope>NUCLEOTIDE SEQUENCE</scope>
    <source>
        <strain evidence="2">CGMCC 1.15320</strain>
    </source>
</reference>
<dbReference type="PROSITE" id="PS51186">
    <property type="entry name" value="GNAT"/>
    <property type="match status" value="1"/>
</dbReference>
<dbReference type="Proteomes" id="UP000636264">
    <property type="component" value="Unassembled WGS sequence"/>
</dbReference>
<dbReference type="InterPro" id="IPR016181">
    <property type="entry name" value="Acyl_CoA_acyltransferase"/>
</dbReference>
<proteinExistence type="predicted"/>
<sequence>MVGSVESAHWRAMTPEDVDEVDRIAQIVHPGLPEDRDVLAEKLKLHPEGCFILSNSADGTTLGYLFSHPWKAADAPDLDRLIGELPEPEVYYIHDIALLPAARGLRAGHTASRMIEAHARELGFERMALVSVNNSTGFWVQQGFRIFQVPELAAKLETYGCDAVYMTRILAENPA</sequence>
<name>A0A916W5H3_9HYPH</name>
<dbReference type="Gene3D" id="3.40.630.30">
    <property type="match status" value="1"/>
</dbReference>
<accession>A0A916W5H3</accession>
<comment type="caution">
    <text evidence="2">The sequence shown here is derived from an EMBL/GenBank/DDBJ whole genome shotgun (WGS) entry which is preliminary data.</text>
</comment>
<dbReference type="Pfam" id="PF00583">
    <property type="entry name" value="Acetyltransf_1"/>
    <property type="match status" value="1"/>
</dbReference>
<dbReference type="InterPro" id="IPR000182">
    <property type="entry name" value="GNAT_dom"/>
</dbReference>
<keyword evidence="3" id="KW-1185">Reference proteome</keyword>
<dbReference type="GO" id="GO:0016747">
    <property type="term" value="F:acyltransferase activity, transferring groups other than amino-acyl groups"/>
    <property type="evidence" value="ECO:0007669"/>
    <property type="project" value="InterPro"/>
</dbReference>
<dbReference type="EMBL" id="BMIF01000007">
    <property type="protein sequence ID" value="GGA69733.1"/>
    <property type="molecule type" value="Genomic_DNA"/>
</dbReference>
<evidence type="ECO:0000313" key="2">
    <source>
        <dbReference type="EMBL" id="GGA69733.1"/>
    </source>
</evidence>